<sequence>MREWMGALGLVVSNVGNRPTFVRCDQKSTLDISIVSEEREDRIRNWRVLEEEETLSLHRKVIFEISENSNVNGEVVWKIPDKYRWNNKSWNHSKWVETWKSQKRNTNGEGVAEVTKMIQQTNVNG</sequence>
<accession>A0ABD2NLT3</accession>
<gene>
    <name evidence="1" type="ORF">HHI36_016902</name>
</gene>
<dbReference type="Gene3D" id="3.60.10.10">
    <property type="entry name" value="Endonuclease/exonuclease/phosphatase"/>
    <property type="match status" value="1"/>
</dbReference>
<evidence type="ECO:0000313" key="1">
    <source>
        <dbReference type="EMBL" id="KAL3279392.1"/>
    </source>
</evidence>
<dbReference type="SUPFAM" id="SSF56219">
    <property type="entry name" value="DNase I-like"/>
    <property type="match status" value="1"/>
</dbReference>
<dbReference type="Proteomes" id="UP001516400">
    <property type="component" value="Unassembled WGS sequence"/>
</dbReference>
<evidence type="ECO:0000313" key="2">
    <source>
        <dbReference type="Proteomes" id="UP001516400"/>
    </source>
</evidence>
<organism evidence="1 2">
    <name type="scientific">Cryptolaemus montrouzieri</name>
    <dbReference type="NCBI Taxonomy" id="559131"/>
    <lineage>
        <taxon>Eukaryota</taxon>
        <taxon>Metazoa</taxon>
        <taxon>Ecdysozoa</taxon>
        <taxon>Arthropoda</taxon>
        <taxon>Hexapoda</taxon>
        <taxon>Insecta</taxon>
        <taxon>Pterygota</taxon>
        <taxon>Neoptera</taxon>
        <taxon>Endopterygota</taxon>
        <taxon>Coleoptera</taxon>
        <taxon>Polyphaga</taxon>
        <taxon>Cucujiformia</taxon>
        <taxon>Coccinelloidea</taxon>
        <taxon>Coccinellidae</taxon>
        <taxon>Scymninae</taxon>
        <taxon>Scymnini</taxon>
        <taxon>Cryptolaemus</taxon>
    </lineage>
</organism>
<dbReference type="AlphaFoldDB" id="A0ABD2NLT3"/>
<proteinExistence type="predicted"/>
<reference evidence="1 2" key="1">
    <citation type="journal article" date="2021" name="BMC Biol.">
        <title>Horizontally acquired antibacterial genes associated with adaptive radiation of ladybird beetles.</title>
        <authorList>
            <person name="Li H.S."/>
            <person name="Tang X.F."/>
            <person name="Huang Y.H."/>
            <person name="Xu Z.Y."/>
            <person name="Chen M.L."/>
            <person name="Du X.Y."/>
            <person name="Qiu B.Y."/>
            <person name="Chen P.T."/>
            <person name="Zhang W."/>
            <person name="Slipinski A."/>
            <person name="Escalona H.E."/>
            <person name="Waterhouse R.M."/>
            <person name="Zwick A."/>
            <person name="Pang H."/>
        </authorList>
    </citation>
    <scope>NUCLEOTIDE SEQUENCE [LARGE SCALE GENOMIC DNA]</scope>
    <source>
        <strain evidence="1">SYSU2018</strain>
    </source>
</reference>
<name>A0ABD2NLT3_9CUCU</name>
<protein>
    <submittedName>
        <fullName evidence="1">Uncharacterized protein</fullName>
    </submittedName>
</protein>
<comment type="caution">
    <text evidence="1">The sequence shown here is derived from an EMBL/GenBank/DDBJ whole genome shotgun (WGS) entry which is preliminary data.</text>
</comment>
<dbReference type="InterPro" id="IPR036691">
    <property type="entry name" value="Endo/exonu/phosph_ase_sf"/>
</dbReference>
<keyword evidence="2" id="KW-1185">Reference proteome</keyword>
<dbReference type="EMBL" id="JABFTP020000124">
    <property type="protein sequence ID" value="KAL3279392.1"/>
    <property type="molecule type" value="Genomic_DNA"/>
</dbReference>